<accession>A0A9D5HCH8</accession>
<reference evidence="5" key="2">
    <citation type="journal article" date="2022" name="Hortic Res">
        <title>The genome of Dioscorea zingiberensis sheds light on the biosynthesis, origin and evolution of the medicinally important diosgenin saponins.</title>
        <authorList>
            <person name="Li Y."/>
            <person name="Tan C."/>
            <person name="Li Z."/>
            <person name="Guo J."/>
            <person name="Li S."/>
            <person name="Chen X."/>
            <person name="Wang C."/>
            <person name="Dai X."/>
            <person name="Yang H."/>
            <person name="Song W."/>
            <person name="Hou L."/>
            <person name="Xu J."/>
            <person name="Tong Z."/>
            <person name="Xu A."/>
            <person name="Yuan X."/>
            <person name="Wang W."/>
            <person name="Yang Q."/>
            <person name="Chen L."/>
            <person name="Sun Z."/>
            <person name="Wang K."/>
            <person name="Pan B."/>
            <person name="Chen J."/>
            <person name="Bao Y."/>
            <person name="Liu F."/>
            <person name="Qi X."/>
            <person name="Gang D.R."/>
            <person name="Wen J."/>
            <person name="Li J."/>
        </authorList>
    </citation>
    <scope>NUCLEOTIDE SEQUENCE</scope>
    <source>
        <strain evidence="5">Dzin_1.0</strain>
    </source>
</reference>
<dbReference type="SMART" id="SM00743">
    <property type="entry name" value="Agenet"/>
    <property type="match status" value="2"/>
</dbReference>
<name>A0A9D5HCH8_9LILI</name>
<dbReference type="Proteomes" id="UP001085076">
    <property type="component" value="Miscellaneous, Linkage group lg05"/>
</dbReference>
<comment type="subcellular location">
    <subcellularLocation>
        <location evidence="1">Nucleus</location>
    </subcellularLocation>
</comment>
<evidence type="ECO:0000256" key="1">
    <source>
        <dbReference type="ARBA" id="ARBA00004123"/>
    </source>
</evidence>
<gene>
    <name evidence="5" type="ORF">J5N97_019211</name>
</gene>
<dbReference type="Gene3D" id="1.10.1240.40">
    <property type="entry name" value="ENT domain"/>
    <property type="match status" value="1"/>
</dbReference>
<dbReference type="Pfam" id="PF05641">
    <property type="entry name" value="Agenet"/>
    <property type="match status" value="1"/>
</dbReference>
<dbReference type="InterPro" id="IPR036142">
    <property type="entry name" value="ENT_dom-like_sf"/>
</dbReference>
<protein>
    <recommendedName>
        <fullName evidence="4">ENT domain-containing protein</fullName>
    </recommendedName>
</protein>
<dbReference type="GO" id="GO:0005634">
    <property type="term" value="C:nucleus"/>
    <property type="evidence" value="ECO:0007669"/>
    <property type="project" value="UniProtKB-SubCell"/>
</dbReference>
<dbReference type="InterPro" id="IPR008395">
    <property type="entry name" value="Agenet-like_dom"/>
</dbReference>
<keyword evidence="3" id="KW-0472">Membrane</keyword>
<dbReference type="PANTHER" id="PTHR34189">
    <property type="entry name" value="TRANSMEMBRANE PROTEIN"/>
    <property type="match status" value="1"/>
</dbReference>
<dbReference type="InterPro" id="IPR014002">
    <property type="entry name" value="Agenet_dom_plant"/>
</dbReference>
<dbReference type="Pfam" id="PF03735">
    <property type="entry name" value="ENT"/>
    <property type="match status" value="1"/>
</dbReference>
<keyword evidence="2" id="KW-0539">Nucleus</keyword>
<keyword evidence="3" id="KW-1133">Transmembrane helix</keyword>
<dbReference type="SUPFAM" id="SSF158639">
    <property type="entry name" value="ENT-like"/>
    <property type="match status" value="1"/>
</dbReference>
<evidence type="ECO:0000259" key="4">
    <source>
        <dbReference type="PROSITE" id="PS51138"/>
    </source>
</evidence>
<dbReference type="OrthoDB" id="1028093at2759"/>
<reference evidence="5" key="1">
    <citation type="submission" date="2021-03" db="EMBL/GenBank/DDBJ databases">
        <authorList>
            <person name="Li Z."/>
            <person name="Yang C."/>
        </authorList>
    </citation>
    <scope>NUCLEOTIDE SEQUENCE</scope>
    <source>
        <strain evidence="5">Dzin_1.0</strain>
        <tissue evidence="5">Leaf</tissue>
    </source>
</reference>
<organism evidence="5 6">
    <name type="scientific">Dioscorea zingiberensis</name>
    <dbReference type="NCBI Taxonomy" id="325984"/>
    <lineage>
        <taxon>Eukaryota</taxon>
        <taxon>Viridiplantae</taxon>
        <taxon>Streptophyta</taxon>
        <taxon>Embryophyta</taxon>
        <taxon>Tracheophyta</taxon>
        <taxon>Spermatophyta</taxon>
        <taxon>Magnoliopsida</taxon>
        <taxon>Liliopsida</taxon>
        <taxon>Dioscoreales</taxon>
        <taxon>Dioscoreaceae</taxon>
        <taxon>Dioscorea</taxon>
    </lineage>
</organism>
<keyword evidence="6" id="KW-1185">Reference proteome</keyword>
<evidence type="ECO:0000256" key="3">
    <source>
        <dbReference type="SAM" id="Phobius"/>
    </source>
</evidence>
<dbReference type="InterPro" id="IPR005491">
    <property type="entry name" value="ENT_dom"/>
</dbReference>
<evidence type="ECO:0000313" key="5">
    <source>
        <dbReference type="EMBL" id="KAJ0971252.1"/>
    </source>
</evidence>
<dbReference type="SMART" id="SM01191">
    <property type="entry name" value="ENT"/>
    <property type="match status" value="1"/>
</dbReference>
<sequence>MHRSASTTRASDEYLVSMAQGGSRSVMEMDQLPTYDPQSEAAKKEILRARFAQNMVHLIPLVLIFCALVLWFFSNPDIDLASKDDAILARIKNLTIDGYSNWNVSSMAMSLESLDPINASGVEQTGSVLENKFYQSPHIRKSSAIVAGFGVNLIMMRLTKGKGVEVLNRKDTSSSFWQPAVIISGNGRTYQIKYCSSGEEERVPRKVIRPHPPPMGCSKVWMVGDIVDAFVNDSWVHAEVLELEGRNFAFVRILGTTRVFGTRITDFRLPQSWEDNKWVMIHKKMRACNNVDRERQTAPADSSSFPSFSISTMESSSDPSFRKGARDFGDVNLVRKGISKKPRMRLPPGADCSGASRKLRIVKEGKKHQPHKVLSEKCRHASLKNNVTTGCLEADIDLESVGSCSINNGLHPSPNHQTSMPSHDFNIQDDDAESPFRLGVNPCVSSILTVKDRRPELVAYRYAMTALHASGPLKWEDETSLTNLRLALHISNDEHLSELKHFVSPETRSRLSLREAMSVAL</sequence>
<evidence type="ECO:0000256" key="2">
    <source>
        <dbReference type="ARBA" id="ARBA00023242"/>
    </source>
</evidence>
<feature type="transmembrane region" description="Helical" evidence="3">
    <location>
        <begin position="54"/>
        <end position="73"/>
    </location>
</feature>
<evidence type="ECO:0000313" key="6">
    <source>
        <dbReference type="Proteomes" id="UP001085076"/>
    </source>
</evidence>
<keyword evidence="3" id="KW-0812">Transmembrane</keyword>
<dbReference type="EMBL" id="JAGGNH010000005">
    <property type="protein sequence ID" value="KAJ0971252.1"/>
    <property type="molecule type" value="Genomic_DNA"/>
</dbReference>
<dbReference type="PANTHER" id="PTHR34189:SF4">
    <property type="entry name" value="TRANSMEMBRANE PROTEIN"/>
    <property type="match status" value="1"/>
</dbReference>
<feature type="domain" description="ENT" evidence="4">
    <location>
        <begin position="448"/>
        <end position="521"/>
    </location>
</feature>
<dbReference type="AlphaFoldDB" id="A0A9D5HCH8"/>
<comment type="caution">
    <text evidence="5">The sequence shown here is derived from an EMBL/GenBank/DDBJ whole genome shotgun (WGS) entry which is preliminary data.</text>
</comment>
<dbReference type="PROSITE" id="PS51138">
    <property type="entry name" value="ENT"/>
    <property type="match status" value="1"/>
</dbReference>
<proteinExistence type="predicted"/>